<dbReference type="GO" id="GO:0005886">
    <property type="term" value="C:plasma membrane"/>
    <property type="evidence" value="ECO:0007669"/>
    <property type="project" value="TreeGrafter"/>
</dbReference>
<sequence>MGVKAFQPSKRCATITPFPILALKDLWKLDFSCATLVETLLSATKVGPIPRLEHCATPLGAYAMLLHGREGKTPFLAARGFIPPWIWSQLAGKAHYLCAILVVANSLVQIVFYLPYALLIINIIGGSDSCGACKAASSSTKPSPNLLTPGAPPWVQFLPSHLHVPGVQGAEKVYPLLYNDFPTWLHTYPLHLHYNTSFLNGPAPSHCSSSYPELATAVAIATYAVGSNEALAATIGPLV</sequence>
<evidence type="ECO:0000313" key="2">
    <source>
        <dbReference type="EMBL" id="RKO90069.1"/>
    </source>
</evidence>
<dbReference type="AlphaFoldDB" id="A0A4P9WBR4"/>
<protein>
    <submittedName>
        <fullName evidence="2">Uncharacterized protein</fullName>
    </submittedName>
</protein>
<dbReference type="GO" id="GO:0015297">
    <property type="term" value="F:antiporter activity"/>
    <property type="evidence" value="ECO:0007669"/>
    <property type="project" value="InterPro"/>
</dbReference>
<dbReference type="PANTHER" id="PTHR43057">
    <property type="entry name" value="ARSENITE EFFLUX TRANSPORTER"/>
    <property type="match status" value="1"/>
</dbReference>
<organism evidence="2 3">
    <name type="scientific">Blyttiomyces helicus</name>
    <dbReference type="NCBI Taxonomy" id="388810"/>
    <lineage>
        <taxon>Eukaryota</taxon>
        <taxon>Fungi</taxon>
        <taxon>Fungi incertae sedis</taxon>
        <taxon>Chytridiomycota</taxon>
        <taxon>Chytridiomycota incertae sedis</taxon>
        <taxon>Chytridiomycetes</taxon>
        <taxon>Chytridiomycetes incertae sedis</taxon>
        <taxon>Blyttiomyces</taxon>
    </lineage>
</organism>
<dbReference type="GO" id="GO:0015105">
    <property type="term" value="F:arsenite transmembrane transporter activity"/>
    <property type="evidence" value="ECO:0007669"/>
    <property type="project" value="TreeGrafter"/>
</dbReference>
<name>A0A4P9WBR4_9FUNG</name>
<dbReference type="GO" id="GO:0015104">
    <property type="term" value="F:antimonite transmembrane transporter activity"/>
    <property type="evidence" value="ECO:0007669"/>
    <property type="project" value="TreeGrafter"/>
</dbReference>
<accession>A0A4P9WBR4</accession>
<dbReference type="InterPro" id="IPR004706">
    <property type="entry name" value="Arsenical-R_Acr3"/>
</dbReference>
<dbReference type="Proteomes" id="UP000269721">
    <property type="component" value="Unassembled WGS sequence"/>
</dbReference>
<keyword evidence="3" id="KW-1185">Reference proteome</keyword>
<keyword evidence="1" id="KW-0813">Transport</keyword>
<dbReference type="EMBL" id="KZ995741">
    <property type="protein sequence ID" value="RKO90069.1"/>
    <property type="molecule type" value="Genomic_DNA"/>
</dbReference>
<evidence type="ECO:0000256" key="1">
    <source>
        <dbReference type="ARBA" id="ARBA00022448"/>
    </source>
</evidence>
<dbReference type="PANTHER" id="PTHR43057:SF1">
    <property type="entry name" value="ARSENICAL-RESISTANCE PROTEIN 3"/>
    <property type="match status" value="1"/>
</dbReference>
<dbReference type="OrthoDB" id="187348at2759"/>
<evidence type="ECO:0000313" key="3">
    <source>
        <dbReference type="Proteomes" id="UP000269721"/>
    </source>
</evidence>
<proteinExistence type="predicted"/>
<reference evidence="3" key="1">
    <citation type="journal article" date="2018" name="Nat. Microbiol.">
        <title>Leveraging single-cell genomics to expand the fungal tree of life.</title>
        <authorList>
            <person name="Ahrendt S.R."/>
            <person name="Quandt C.A."/>
            <person name="Ciobanu D."/>
            <person name="Clum A."/>
            <person name="Salamov A."/>
            <person name="Andreopoulos B."/>
            <person name="Cheng J.F."/>
            <person name="Woyke T."/>
            <person name="Pelin A."/>
            <person name="Henrissat B."/>
            <person name="Reynolds N.K."/>
            <person name="Benny G.L."/>
            <person name="Smith M.E."/>
            <person name="James T.Y."/>
            <person name="Grigoriev I.V."/>
        </authorList>
    </citation>
    <scope>NUCLEOTIDE SEQUENCE [LARGE SCALE GENOMIC DNA]</scope>
</reference>
<gene>
    <name evidence="2" type="ORF">BDK51DRAFT_46797</name>
</gene>